<evidence type="ECO:0000313" key="3">
    <source>
        <dbReference type="Proteomes" id="UP000824540"/>
    </source>
</evidence>
<dbReference type="Proteomes" id="UP000824540">
    <property type="component" value="Unassembled WGS sequence"/>
</dbReference>
<proteinExistence type="predicted"/>
<dbReference type="EMBL" id="JAFBMS010000020">
    <property type="protein sequence ID" value="KAG9344561.1"/>
    <property type="molecule type" value="Genomic_DNA"/>
</dbReference>
<protein>
    <submittedName>
        <fullName evidence="2">Uncharacterized protein</fullName>
    </submittedName>
</protein>
<gene>
    <name evidence="2" type="ORF">JZ751_011232</name>
</gene>
<evidence type="ECO:0000313" key="2">
    <source>
        <dbReference type="EMBL" id="KAG9344561.1"/>
    </source>
</evidence>
<comment type="caution">
    <text evidence="2">The sequence shown here is derived from an EMBL/GenBank/DDBJ whole genome shotgun (WGS) entry which is preliminary data.</text>
</comment>
<evidence type="ECO:0000256" key="1">
    <source>
        <dbReference type="SAM" id="MobiDB-lite"/>
    </source>
</evidence>
<feature type="compositionally biased region" description="Basic and acidic residues" evidence="1">
    <location>
        <begin position="41"/>
        <end position="62"/>
    </location>
</feature>
<sequence length="95" mass="10760">MPVAVETASPDLQLQDHHCHGNCGRALRLSVFYQHIALRSPDTEEREKESERESGMEGKSERLSGSLKLLIRPSTAALFERKRFDSATSSHRIRL</sequence>
<name>A0A8T2NZJ8_9TELE</name>
<keyword evidence="3" id="KW-1185">Reference proteome</keyword>
<dbReference type="AlphaFoldDB" id="A0A8T2NZJ8"/>
<feature type="region of interest" description="Disordered" evidence="1">
    <location>
        <begin position="40"/>
        <end position="65"/>
    </location>
</feature>
<reference evidence="2" key="1">
    <citation type="thesis" date="2021" institute="BYU ScholarsArchive" country="Provo, UT, USA">
        <title>Applications of and Algorithms for Genome Assembly and Genomic Analyses with an Emphasis on Marine Teleosts.</title>
        <authorList>
            <person name="Pickett B.D."/>
        </authorList>
    </citation>
    <scope>NUCLEOTIDE SEQUENCE</scope>
    <source>
        <strain evidence="2">HI-2016</strain>
    </source>
</reference>
<accession>A0A8T2NZJ8</accession>
<organism evidence="2 3">
    <name type="scientific">Albula glossodonta</name>
    <name type="common">roundjaw bonefish</name>
    <dbReference type="NCBI Taxonomy" id="121402"/>
    <lineage>
        <taxon>Eukaryota</taxon>
        <taxon>Metazoa</taxon>
        <taxon>Chordata</taxon>
        <taxon>Craniata</taxon>
        <taxon>Vertebrata</taxon>
        <taxon>Euteleostomi</taxon>
        <taxon>Actinopterygii</taxon>
        <taxon>Neopterygii</taxon>
        <taxon>Teleostei</taxon>
        <taxon>Albuliformes</taxon>
        <taxon>Albulidae</taxon>
        <taxon>Albula</taxon>
    </lineage>
</organism>